<reference evidence="1" key="1">
    <citation type="submission" date="2015-05" db="EMBL/GenBank/DDBJ databases">
        <title>Permanent draft genome of Rhodopirellula islandicus K833.</title>
        <authorList>
            <person name="Kizina J."/>
            <person name="Richter M."/>
            <person name="Glockner F.O."/>
            <person name="Harder J."/>
        </authorList>
    </citation>
    <scope>NUCLEOTIDE SEQUENCE [LARGE SCALE GENOMIC DNA]</scope>
    <source>
        <strain evidence="1">K833</strain>
    </source>
</reference>
<evidence type="ECO:0000313" key="2">
    <source>
        <dbReference type="Proteomes" id="UP000036367"/>
    </source>
</evidence>
<evidence type="ECO:0000313" key="1">
    <source>
        <dbReference type="EMBL" id="KLU02126.1"/>
    </source>
</evidence>
<sequence length="43" mass="4831">MVTITALENGTRPTIRNADGSVSDGNRSGLKQFVCKSRFFWLR</sequence>
<name>A0A0J1B6L9_RHOIS</name>
<dbReference type="AlphaFoldDB" id="A0A0J1B6L9"/>
<comment type="caution">
    <text evidence="1">The sequence shown here is derived from an EMBL/GenBank/DDBJ whole genome shotgun (WGS) entry which is preliminary data.</text>
</comment>
<proteinExistence type="predicted"/>
<dbReference type="EMBL" id="LECT01000045">
    <property type="protein sequence ID" value="KLU02126.1"/>
    <property type="molecule type" value="Genomic_DNA"/>
</dbReference>
<accession>A0A0J1B6L9</accession>
<dbReference type="PATRIC" id="fig|595434.4.peg.5502"/>
<organism evidence="1 2">
    <name type="scientific">Rhodopirellula islandica</name>
    <dbReference type="NCBI Taxonomy" id="595434"/>
    <lineage>
        <taxon>Bacteria</taxon>
        <taxon>Pseudomonadati</taxon>
        <taxon>Planctomycetota</taxon>
        <taxon>Planctomycetia</taxon>
        <taxon>Pirellulales</taxon>
        <taxon>Pirellulaceae</taxon>
        <taxon>Rhodopirellula</taxon>
    </lineage>
</organism>
<dbReference type="Proteomes" id="UP000036367">
    <property type="component" value="Unassembled WGS sequence"/>
</dbReference>
<protein>
    <submittedName>
        <fullName evidence="1">Uncharacterized protein</fullName>
    </submittedName>
</protein>
<keyword evidence="2" id="KW-1185">Reference proteome</keyword>
<gene>
    <name evidence="1" type="ORF">RISK_005796</name>
</gene>